<dbReference type="AlphaFoldDB" id="A0AAD8HJH0"/>
<name>A0AAD8HJH0_9APIA</name>
<feature type="domain" description="DUF7769" evidence="1">
    <location>
        <begin position="69"/>
        <end position="118"/>
    </location>
</feature>
<comment type="caution">
    <text evidence="2">The sequence shown here is derived from an EMBL/GenBank/DDBJ whole genome shotgun (WGS) entry which is preliminary data.</text>
</comment>
<organism evidence="2 3">
    <name type="scientific">Heracleum sosnowskyi</name>
    <dbReference type="NCBI Taxonomy" id="360622"/>
    <lineage>
        <taxon>Eukaryota</taxon>
        <taxon>Viridiplantae</taxon>
        <taxon>Streptophyta</taxon>
        <taxon>Embryophyta</taxon>
        <taxon>Tracheophyta</taxon>
        <taxon>Spermatophyta</taxon>
        <taxon>Magnoliopsida</taxon>
        <taxon>eudicotyledons</taxon>
        <taxon>Gunneridae</taxon>
        <taxon>Pentapetalae</taxon>
        <taxon>asterids</taxon>
        <taxon>campanulids</taxon>
        <taxon>Apiales</taxon>
        <taxon>Apiaceae</taxon>
        <taxon>Apioideae</taxon>
        <taxon>apioid superclade</taxon>
        <taxon>Tordylieae</taxon>
        <taxon>Tordyliinae</taxon>
        <taxon>Heracleum</taxon>
    </lineage>
</organism>
<evidence type="ECO:0000259" key="1">
    <source>
        <dbReference type="Pfam" id="PF24964"/>
    </source>
</evidence>
<dbReference type="Gene3D" id="1.10.10.60">
    <property type="entry name" value="Homeodomain-like"/>
    <property type="match status" value="1"/>
</dbReference>
<dbReference type="Pfam" id="PF24964">
    <property type="entry name" value="DUF7769"/>
    <property type="match status" value="1"/>
</dbReference>
<accession>A0AAD8HJH0</accession>
<dbReference type="EMBL" id="JAUIZM010000008">
    <property type="protein sequence ID" value="KAK1368467.1"/>
    <property type="molecule type" value="Genomic_DNA"/>
</dbReference>
<proteinExistence type="predicted"/>
<reference evidence="2" key="1">
    <citation type="submission" date="2023-02" db="EMBL/GenBank/DDBJ databases">
        <title>Genome of toxic invasive species Heracleum sosnowskyi carries increased number of genes despite the absence of recent whole-genome duplications.</title>
        <authorList>
            <person name="Schelkunov M."/>
            <person name="Shtratnikova V."/>
            <person name="Makarenko M."/>
            <person name="Klepikova A."/>
            <person name="Omelchenko D."/>
            <person name="Novikova G."/>
            <person name="Obukhova E."/>
            <person name="Bogdanov V."/>
            <person name="Penin A."/>
            <person name="Logacheva M."/>
        </authorList>
    </citation>
    <scope>NUCLEOTIDE SEQUENCE</scope>
    <source>
        <strain evidence="2">Hsosn_3</strain>
        <tissue evidence="2">Leaf</tissue>
    </source>
</reference>
<dbReference type="Proteomes" id="UP001237642">
    <property type="component" value="Unassembled WGS sequence"/>
</dbReference>
<dbReference type="PANTHER" id="PTHR33889:SF1">
    <property type="entry name" value="OS03G0834800 PROTEIN"/>
    <property type="match status" value="1"/>
</dbReference>
<dbReference type="InterPro" id="IPR056671">
    <property type="entry name" value="DUF7769"/>
</dbReference>
<protein>
    <recommendedName>
        <fullName evidence="1">DUF7769 domain-containing protein</fullName>
    </recommendedName>
</protein>
<keyword evidence="3" id="KW-1185">Reference proteome</keyword>
<evidence type="ECO:0000313" key="3">
    <source>
        <dbReference type="Proteomes" id="UP001237642"/>
    </source>
</evidence>
<evidence type="ECO:0000313" key="2">
    <source>
        <dbReference type="EMBL" id="KAK1368467.1"/>
    </source>
</evidence>
<reference evidence="2" key="2">
    <citation type="submission" date="2023-05" db="EMBL/GenBank/DDBJ databases">
        <authorList>
            <person name="Schelkunov M.I."/>
        </authorList>
    </citation>
    <scope>NUCLEOTIDE SEQUENCE</scope>
    <source>
        <strain evidence="2">Hsosn_3</strain>
        <tissue evidence="2">Leaf</tissue>
    </source>
</reference>
<sequence length="230" mass="25836">MAAASIIPDLNEDPNIFDSTLPDLNEDPSIYHSIIPDLNEDPTIFDIDASLDTSNHASFISTAKGRKRLTNLEKKQICHVLSLNYNDNKLNKGTINKIASDYAVSRMTISKIWKEVLQSIKVGEQPNVQRKYTGGNKGYVLDLQQVKSIPLHLRSNIRTLACQLNANKSTVHRLIQKGKIKSHSNALKPYLTLLNMEARVKFVLNHIQSSTLHTNPDFSDVLITTFCKLL</sequence>
<dbReference type="PANTHER" id="PTHR33889">
    <property type="entry name" value="OS04G0681850 PROTEIN"/>
    <property type="match status" value="1"/>
</dbReference>
<gene>
    <name evidence="2" type="ORF">POM88_034559</name>
</gene>